<feature type="non-terminal residue" evidence="3">
    <location>
        <position position="210"/>
    </location>
</feature>
<evidence type="ECO:0000256" key="1">
    <source>
        <dbReference type="SAM" id="MobiDB-lite"/>
    </source>
</evidence>
<keyword evidence="4" id="KW-1185">Reference proteome</keyword>
<feature type="compositionally biased region" description="Polar residues" evidence="1">
    <location>
        <begin position="191"/>
        <end position="210"/>
    </location>
</feature>
<feature type="compositionally biased region" description="Basic and acidic residues" evidence="1">
    <location>
        <begin position="40"/>
        <end position="49"/>
    </location>
</feature>
<sequence length="210" mass="22575">MAMMMTGRVLLVCALCVLWCGAGSGGSAETSQVPSVPASQEHKIPKIENDTPGSAGTGVQTDNQTALQTEAAQPLPQKEPEPEPDVQAALHTGAQSSGTEKQGTGKNELQTESEKLEEELDEEEEDEDEEGEEEEEEEGAEEEKDDDDDKEDNEAEKKKKEGKVTNTTKRMSAGGQEPTSLTLVRREHQIKQISKTTQTLGDSDSSTAAS</sequence>
<comment type="caution">
    <text evidence="3">The sequence shown here is derived from an EMBL/GenBank/DDBJ whole genome shotgun (WGS) entry which is preliminary data.</text>
</comment>
<protein>
    <submittedName>
        <fullName evidence="3">Mucin-associated surface protein (MASP), putative</fullName>
    </submittedName>
</protein>
<feature type="chain" id="PRO_5003864098" evidence="2">
    <location>
        <begin position="26"/>
        <end position="210"/>
    </location>
</feature>
<evidence type="ECO:0000313" key="3">
    <source>
        <dbReference type="EMBL" id="EKF28261.1"/>
    </source>
</evidence>
<feature type="compositionally biased region" description="Polar residues" evidence="1">
    <location>
        <begin position="93"/>
        <end position="110"/>
    </location>
</feature>
<feature type="compositionally biased region" description="Polar residues" evidence="1">
    <location>
        <begin position="51"/>
        <end position="68"/>
    </location>
</feature>
<name>K2N100_TRYCR</name>
<reference evidence="3 4" key="1">
    <citation type="journal article" date="2012" name="BMC Genomics">
        <title>Comparative genomic analysis of human infective Trypanosoma cruzi lineages with the bat-restricted subspecies T. cruzi marinkellei.</title>
        <authorList>
            <person name="Franzen O."/>
            <person name="Talavera-Lopez C."/>
            <person name="Ochaya S."/>
            <person name="Butler C.E."/>
            <person name="Messenger L.A."/>
            <person name="Lewis M.D."/>
            <person name="Llewellyn M.S."/>
            <person name="Marinkelle C.J."/>
            <person name="Tyler K.M."/>
            <person name="Miles M.A."/>
            <person name="Andersson B."/>
        </authorList>
    </citation>
    <scope>NUCLEOTIDE SEQUENCE [LARGE SCALE GENOMIC DNA]</scope>
    <source>
        <strain evidence="3 4">B7</strain>
    </source>
</reference>
<accession>K2N100</accession>
<organism evidence="3 4">
    <name type="scientific">Trypanosoma cruzi marinkellei</name>
    <dbReference type="NCBI Taxonomy" id="85056"/>
    <lineage>
        <taxon>Eukaryota</taxon>
        <taxon>Discoba</taxon>
        <taxon>Euglenozoa</taxon>
        <taxon>Kinetoplastea</taxon>
        <taxon>Metakinetoplastina</taxon>
        <taxon>Trypanosomatida</taxon>
        <taxon>Trypanosomatidae</taxon>
        <taxon>Trypanosoma</taxon>
        <taxon>Schizotrypanum</taxon>
    </lineage>
</organism>
<dbReference type="AlphaFoldDB" id="K2N100"/>
<evidence type="ECO:0000256" key="2">
    <source>
        <dbReference type="SAM" id="SignalP"/>
    </source>
</evidence>
<proteinExistence type="predicted"/>
<feature type="compositionally biased region" description="Polar residues" evidence="1">
    <location>
        <begin position="27"/>
        <end position="38"/>
    </location>
</feature>
<feature type="signal peptide" evidence="2">
    <location>
        <begin position="1"/>
        <end position="25"/>
    </location>
</feature>
<dbReference type="Proteomes" id="UP000007350">
    <property type="component" value="Unassembled WGS sequence"/>
</dbReference>
<dbReference type="EMBL" id="AHKC01016275">
    <property type="protein sequence ID" value="EKF28261.1"/>
    <property type="molecule type" value="Genomic_DNA"/>
</dbReference>
<evidence type="ECO:0000313" key="4">
    <source>
        <dbReference type="Proteomes" id="UP000007350"/>
    </source>
</evidence>
<feature type="compositionally biased region" description="Acidic residues" evidence="1">
    <location>
        <begin position="115"/>
        <end position="154"/>
    </location>
</feature>
<feature type="region of interest" description="Disordered" evidence="1">
    <location>
        <begin position="26"/>
        <end position="210"/>
    </location>
</feature>
<keyword evidence="2" id="KW-0732">Signal</keyword>
<gene>
    <name evidence="3" type="ORF">MOQ_007999</name>
</gene>